<dbReference type="EMBL" id="FNKL01000004">
    <property type="protein sequence ID" value="SDQ99963.1"/>
    <property type="molecule type" value="Genomic_DNA"/>
</dbReference>
<dbReference type="InterPro" id="IPR054199">
    <property type="entry name" value="DUF6904"/>
</dbReference>
<reference evidence="2" key="1">
    <citation type="submission" date="2016-10" db="EMBL/GenBank/DDBJ databases">
        <authorList>
            <person name="Varghese N."/>
            <person name="Submissions S."/>
        </authorList>
    </citation>
    <scope>NUCLEOTIDE SEQUENCE [LARGE SCALE GENOMIC DNA]</scope>
    <source>
        <strain evidence="2">DSM 17072</strain>
    </source>
</reference>
<sequence length="235" mass="27787">MIKFVQNKTSEMIYAVPTKKGLGIEIWGTRDDLEYLYEIISKFWNNESFYHIKGYEDKNKLISSFSYEIRKASYGSRLTKDHSHYSIEEIPYVGLKISWPHIVFSIVALKYNMRMVDTNKGDIAMFLHLEYWIELAMENYDSAGTKKLLPYLNGAVNAGNEYLYLFMRHINASFFEMNGGKNSYRKLADLMRVSIYSSEEYYDLLIFLQSEAKKYNCNIEDLELINDDKIYEIEW</sequence>
<protein>
    <submittedName>
        <fullName evidence="1">Uncharacterized protein</fullName>
    </submittedName>
</protein>
<accession>A0A1H1FFR4</accession>
<evidence type="ECO:0000313" key="2">
    <source>
        <dbReference type="Proteomes" id="UP000199627"/>
    </source>
</evidence>
<dbReference type="AlphaFoldDB" id="A0A1H1FFR4"/>
<dbReference type="Pfam" id="PF21845">
    <property type="entry name" value="DUF6904"/>
    <property type="match status" value="1"/>
</dbReference>
<organism evidence="1 2">
    <name type="scientific">Chryseobacterium soldanellicola</name>
    <dbReference type="NCBI Taxonomy" id="311333"/>
    <lineage>
        <taxon>Bacteria</taxon>
        <taxon>Pseudomonadati</taxon>
        <taxon>Bacteroidota</taxon>
        <taxon>Flavobacteriia</taxon>
        <taxon>Flavobacteriales</taxon>
        <taxon>Weeksellaceae</taxon>
        <taxon>Chryseobacterium group</taxon>
        <taxon>Chryseobacterium</taxon>
    </lineage>
</organism>
<name>A0A1H1FFR4_9FLAO</name>
<proteinExistence type="predicted"/>
<evidence type="ECO:0000313" key="1">
    <source>
        <dbReference type="EMBL" id="SDQ99963.1"/>
    </source>
</evidence>
<dbReference type="Proteomes" id="UP000199627">
    <property type="component" value="Unassembled WGS sequence"/>
</dbReference>
<gene>
    <name evidence="1" type="ORF">SAMN05421664_3052</name>
</gene>
<keyword evidence="2" id="KW-1185">Reference proteome</keyword>